<keyword evidence="2" id="KW-0732">Signal</keyword>
<dbReference type="SUPFAM" id="SSF56204">
    <property type="entry name" value="Hect, E3 ligase catalytic domain"/>
    <property type="match status" value="1"/>
</dbReference>
<dbReference type="GO" id="GO:0004842">
    <property type="term" value="F:ubiquitin-protein transferase activity"/>
    <property type="evidence" value="ECO:0007669"/>
    <property type="project" value="InterPro"/>
</dbReference>
<keyword evidence="1" id="KW-0833">Ubl conjugation pathway</keyword>
<evidence type="ECO:0000256" key="1">
    <source>
        <dbReference type="ARBA" id="ARBA00022786"/>
    </source>
</evidence>
<name>A0A0G4IMA7_PLABS</name>
<dbReference type="SMART" id="SM00119">
    <property type="entry name" value="HECTc"/>
    <property type="match status" value="1"/>
</dbReference>
<gene>
    <name evidence="4" type="ORF">PBRA_004960</name>
</gene>
<evidence type="ECO:0000259" key="3">
    <source>
        <dbReference type="SMART" id="SM00119"/>
    </source>
</evidence>
<dbReference type="AlphaFoldDB" id="A0A0G4IMA7"/>
<dbReference type="InterPro" id="IPR035983">
    <property type="entry name" value="Hect_E3_ubiquitin_ligase"/>
</dbReference>
<dbReference type="Proteomes" id="UP000039324">
    <property type="component" value="Unassembled WGS sequence"/>
</dbReference>
<proteinExistence type="predicted"/>
<sequence>MRPLCFAAIAALAVVGALGAEFTVVSDVEVVAAVREEIGGSVQEHPSETLFITMFETTNAQHQLVRIDAGSECRAIYRLSSAAVQRGSDNALAFEGTLIPFTKNDRLLHFDIGERGPDVFVEITFDDGFPVTDFLEPHAGVSPSSSLCEPCVKFAADIRRLIPDVAMENCLDESSTRECERIQENILLSYRGQTLRARHRPGLDQTAVLDWVTHMPDSPFAQCVQRKLCSSSATESADWFDDPSDIIDVDLEVRPHLTAINEFKGVMRQGNSSVELFMQVFVVHDTVMIRLEDPNDVSIRQYVRATQLERGSVSVEHGMSITLDRVLSGMSFPPSIAISQPQRTIVEQFEPVDIDLGTFDELPTRIADLLDPIEKDAGVSVPQYVPDIHCQACLGMLEEGTPVHCPVYFDSVCNTLVRYHDRNADASAICKAVWKGLYLVDLADRIRLGWKRSVAIDRSDVLHLRVCRWAHQCVPGQTSPLERMEVLREIGDLDLQQALDIPVEQTDRRFGIRLASSVNGDGRSVPEQFLDQLMSLLDDGDSSDLLREPFKIDIEGDAAVDEGGLLPDIVSGACDVLFSREYERLQHFVRDTKSDGIFVPSSASLSLVSSSQRSSMKRWLIQVGMLLGLSYRSFAHDDYRAVPLPLNIDLPLVTLQSLLSHSSASVGRDDIVVPATLWNAVFAPLLQSSCRSIAQYRENILAFDNGLDDTDIVTPLPVMGYEPFLVSKKRRRDANRDLTWPEIVAEYAKEVSKELLRTSWAFKALRRAFRSVLPDDMLYQEAPPEVVSETHRLMFAPRLVSWKDLASLLDPAPAKDGFPDVSILKSAVTSLSTVLQRHDRSPLLAKLLWFVTGSPRLQHQERISVTVNSINPDLLPRASTCSKTLEVPLPCATDADLLESRLLLVLEHFRPGHYHNV</sequence>
<evidence type="ECO:0000313" key="5">
    <source>
        <dbReference type="Proteomes" id="UP000039324"/>
    </source>
</evidence>
<dbReference type="EMBL" id="CDSF01000057">
    <property type="protein sequence ID" value="CEO96289.1"/>
    <property type="molecule type" value="Genomic_DNA"/>
</dbReference>
<evidence type="ECO:0000313" key="4">
    <source>
        <dbReference type="EMBL" id="CEO96289.1"/>
    </source>
</evidence>
<organism evidence="4 5">
    <name type="scientific">Plasmodiophora brassicae</name>
    <name type="common">Clubroot disease agent</name>
    <dbReference type="NCBI Taxonomy" id="37360"/>
    <lineage>
        <taxon>Eukaryota</taxon>
        <taxon>Sar</taxon>
        <taxon>Rhizaria</taxon>
        <taxon>Endomyxa</taxon>
        <taxon>Phytomyxea</taxon>
        <taxon>Plasmodiophorida</taxon>
        <taxon>Plasmodiophoridae</taxon>
        <taxon>Plasmodiophora</taxon>
    </lineage>
</organism>
<feature type="signal peptide" evidence="2">
    <location>
        <begin position="1"/>
        <end position="19"/>
    </location>
</feature>
<dbReference type="InterPro" id="IPR000569">
    <property type="entry name" value="HECT_dom"/>
</dbReference>
<accession>A0A0G4IMA7</accession>
<protein>
    <recommendedName>
        <fullName evidence="3">HECT domain-containing protein</fullName>
    </recommendedName>
</protein>
<dbReference type="Pfam" id="PF00632">
    <property type="entry name" value="HECT"/>
    <property type="match status" value="1"/>
</dbReference>
<reference evidence="4 5" key="1">
    <citation type="submission" date="2015-02" db="EMBL/GenBank/DDBJ databases">
        <authorList>
            <person name="Chooi Y.-H."/>
        </authorList>
    </citation>
    <scope>NUCLEOTIDE SEQUENCE [LARGE SCALE GENOMIC DNA]</scope>
    <source>
        <strain evidence="4">E3</strain>
    </source>
</reference>
<feature type="chain" id="PRO_5005192837" description="HECT domain-containing protein" evidence="2">
    <location>
        <begin position="20"/>
        <end position="917"/>
    </location>
</feature>
<dbReference type="Gene3D" id="3.30.2410.10">
    <property type="entry name" value="Hect, E3 ligase catalytic domain"/>
    <property type="match status" value="1"/>
</dbReference>
<evidence type="ECO:0000256" key="2">
    <source>
        <dbReference type="SAM" id="SignalP"/>
    </source>
</evidence>
<keyword evidence="5" id="KW-1185">Reference proteome</keyword>
<feature type="domain" description="HECT" evidence="3">
    <location>
        <begin position="540"/>
        <end position="910"/>
    </location>
</feature>